<evidence type="ECO:0000313" key="1">
    <source>
        <dbReference type="EMBL" id="TRM59687.1"/>
    </source>
</evidence>
<dbReference type="AlphaFoldDB" id="A0A550C4H2"/>
<gene>
    <name evidence="1" type="ORF">BD626DRAFT_147500</name>
</gene>
<name>A0A550C4H2_9AGAR</name>
<protein>
    <submittedName>
        <fullName evidence="1">Uncharacterized protein</fullName>
    </submittedName>
</protein>
<proteinExistence type="predicted"/>
<organism evidence="1 2">
    <name type="scientific">Schizophyllum amplum</name>
    <dbReference type="NCBI Taxonomy" id="97359"/>
    <lineage>
        <taxon>Eukaryota</taxon>
        <taxon>Fungi</taxon>
        <taxon>Dikarya</taxon>
        <taxon>Basidiomycota</taxon>
        <taxon>Agaricomycotina</taxon>
        <taxon>Agaricomycetes</taxon>
        <taxon>Agaricomycetidae</taxon>
        <taxon>Agaricales</taxon>
        <taxon>Schizophyllaceae</taxon>
        <taxon>Schizophyllum</taxon>
    </lineage>
</organism>
<accession>A0A550C4H2</accession>
<evidence type="ECO:0000313" key="2">
    <source>
        <dbReference type="Proteomes" id="UP000320762"/>
    </source>
</evidence>
<dbReference type="Proteomes" id="UP000320762">
    <property type="component" value="Unassembled WGS sequence"/>
</dbReference>
<keyword evidence="2" id="KW-1185">Reference proteome</keyword>
<reference evidence="1 2" key="1">
    <citation type="journal article" date="2019" name="New Phytol.">
        <title>Comparative genomics reveals unique wood-decay strategies and fruiting body development in the Schizophyllaceae.</title>
        <authorList>
            <person name="Almasi E."/>
            <person name="Sahu N."/>
            <person name="Krizsan K."/>
            <person name="Balint B."/>
            <person name="Kovacs G.M."/>
            <person name="Kiss B."/>
            <person name="Cseklye J."/>
            <person name="Drula E."/>
            <person name="Henrissat B."/>
            <person name="Nagy I."/>
            <person name="Chovatia M."/>
            <person name="Adam C."/>
            <person name="LaButti K."/>
            <person name="Lipzen A."/>
            <person name="Riley R."/>
            <person name="Grigoriev I.V."/>
            <person name="Nagy L.G."/>
        </authorList>
    </citation>
    <scope>NUCLEOTIDE SEQUENCE [LARGE SCALE GENOMIC DNA]</scope>
    <source>
        <strain evidence="1 2">NL-1724</strain>
    </source>
</reference>
<comment type="caution">
    <text evidence="1">The sequence shown here is derived from an EMBL/GenBank/DDBJ whole genome shotgun (WGS) entry which is preliminary data.</text>
</comment>
<dbReference type="EMBL" id="VDMD01000026">
    <property type="protein sequence ID" value="TRM59687.1"/>
    <property type="molecule type" value="Genomic_DNA"/>
</dbReference>
<sequence length="158" mass="17744">MSAEDTTCLIRTTVKPTRKARVRFQNQSLALTVNQPRRRRANSAVARMLRGYDDSDCFWSASAIFLAPVPGIRSHRPACRFMFCEPATSEVEERTTRKVVSCSSSTDTHSTRMLVADAGGRSQWSRGTRIKPFRHTNIFTSSGNSLSPHRPPHLHSLL</sequence>